<dbReference type="RefSeq" id="WP_214536460.1">
    <property type="nucleotide sequence ID" value="NZ_JAHFVK010000002.1"/>
</dbReference>
<comment type="caution">
    <text evidence="2">The sequence shown here is derived from an EMBL/GenBank/DDBJ whole genome shotgun (WGS) entry which is preliminary data.</text>
</comment>
<reference evidence="2 3" key="1">
    <citation type="submission" date="2021-05" db="EMBL/GenBank/DDBJ databases">
        <title>Croceibacterium sp. LX-88 genome sequence.</title>
        <authorList>
            <person name="Luo X."/>
        </authorList>
    </citation>
    <scope>NUCLEOTIDE SEQUENCE [LARGE SCALE GENOMIC DNA]</scope>
    <source>
        <strain evidence="2 3">LX-88</strain>
    </source>
</reference>
<protein>
    <submittedName>
        <fullName evidence="2">GNAT family N-acetyltransferase</fullName>
    </submittedName>
</protein>
<sequence>MGPTLETSRLTLRLPREEDLDGWAALMADEDAAKFIGGPLSRSAAWRAMATMAGSWSLKGFGMFSVIEKASGQWIGRVGPWQPEGWPGREVGWALLPTAWGKGYARESAQAAIDWAFDALDWSEVIHTIDPDNLPSQRLARALGAENVGPTRLPAPLDNLPVEMWRQSREQWASRPTG</sequence>
<dbReference type="InterPro" id="IPR051531">
    <property type="entry name" value="N-acetyltransferase"/>
</dbReference>
<accession>A0ABS5W511</accession>
<dbReference type="PROSITE" id="PS51186">
    <property type="entry name" value="GNAT"/>
    <property type="match status" value="1"/>
</dbReference>
<evidence type="ECO:0000313" key="2">
    <source>
        <dbReference type="EMBL" id="MBT2134845.1"/>
    </source>
</evidence>
<gene>
    <name evidence="2" type="ORF">KK137_10910</name>
</gene>
<dbReference type="SUPFAM" id="SSF55729">
    <property type="entry name" value="Acyl-CoA N-acyltransferases (Nat)"/>
    <property type="match status" value="1"/>
</dbReference>
<name>A0ABS5W511_9SPHN</name>
<dbReference type="PANTHER" id="PTHR43792:SF1">
    <property type="entry name" value="N-ACETYLTRANSFERASE DOMAIN-CONTAINING PROTEIN"/>
    <property type="match status" value="1"/>
</dbReference>
<proteinExistence type="predicted"/>
<dbReference type="InterPro" id="IPR016181">
    <property type="entry name" value="Acyl_CoA_acyltransferase"/>
</dbReference>
<dbReference type="InterPro" id="IPR000182">
    <property type="entry name" value="GNAT_dom"/>
</dbReference>
<dbReference type="EMBL" id="JAHFVK010000002">
    <property type="protein sequence ID" value="MBT2134845.1"/>
    <property type="molecule type" value="Genomic_DNA"/>
</dbReference>
<dbReference type="Pfam" id="PF13302">
    <property type="entry name" value="Acetyltransf_3"/>
    <property type="match status" value="1"/>
</dbReference>
<keyword evidence="3" id="KW-1185">Reference proteome</keyword>
<feature type="domain" description="N-acetyltransferase" evidence="1">
    <location>
        <begin position="10"/>
        <end position="169"/>
    </location>
</feature>
<dbReference type="Proteomes" id="UP000811255">
    <property type="component" value="Unassembled WGS sequence"/>
</dbReference>
<dbReference type="Gene3D" id="3.40.630.30">
    <property type="match status" value="1"/>
</dbReference>
<evidence type="ECO:0000313" key="3">
    <source>
        <dbReference type="Proteomes" id="UP000811255"/>
    </source>
</evidence>
<evidence type="ECO:0000259" key="1">
    <source>
        <dbReference type="PROSITE" id="PS51186"/>
    </source>
</evidence>
<organism evidence="2 3">
    <name type="scientific">Croceibacterium selenioxidans</name>
    <dbReference type="NCBI Taxonomy" id="2838833"/>
    <lineage>
        <taxon>Bacteria</taxon>
        <taxon>Pseudomonadati</taxon>
        <taxon>Pseudomonadota</taxon>
        <taxon>Alphaproteobacteria</taxon>
        <taxon>Sphingomonadales</taxon>
        <taxon>Erythrobacteraceae</taxon>
        <taxon>Croceibacterium</taxon>
    </lineage>
</organism>
<dbReference type="PANTHER" id="PTHR43792">
    <property type="entry name" value="GNAT FAMILY, PUTATIVE (AFU_ORTHOLOGUE AFUA_3G00765)-RELATED-RELATED"/>
    <property type="match status" value="1"/>
</dbReference>